<name>A0A4Q9NJ98_9APHY</name>
<accession>A0A4Q9NJ98</accession>
<dbReference type="Proteomes" id="UP000292957">
    <property type="component" value="Unassembled WGS sequence"/>
</dbReference>
<organism evidence="2 3">
    <name type="scientific">Dichomitus squalens</name>
    <dbReference type="NCBI Taxonomy" id="114155"/>
    <lineage>
        <taxon>Eukaryota</taxon>
        <taxon>Fungi</taxon>
        <taxon>Dikarya</taxon>
        <taxon>Basidiomycota</taxon>
        <taxon>Agaricomycotina</taxon>
        <taxon>Agaricomycetes</taxon>
        <taxon>Polyporales</taxon>
        <taxon>Polyporaceae</taxon>
        <taxon>Dichomitus</taxon>
    </lineage>
</organism>
<protein>
    <submittedName>
        <fullName evidence="2">Uncharacterized protein</fullName>
    </submittedName>
</protein>
<proteinExistence type="predicted"/>
<evidence type="ECO:0000313" key="1">
    <source>
        <dbReference type="EMBL" id="TBU28036.1"/>
    </source>
</evidence>
<keyword evidence="3" id="KW-1185">Reference proteome</keyword>
<dbReference type="AlphaFoldDB" id="A0A4Q9NJ98"/>
<dbReference type="EMBL" id="ML145286">
    <property type="protein sequence ID" value="TBU51771.1"/>
    <property type="molecule type" value="Genomic_DNA"/>
</dbReference>
<sequence>MTNCASHEDRSLTVLIRFGENLCRPQLPTTTNYPLVSTVTNTHIRSSLNNMQYKALFVFASFAALASAAPADVVDEVSPSDDVSLTTHFTTQTFTATRILENMLTTEPYITTISTETVWTVAHTVTSVVPTSSS</sequence>
<dbReference type="Proteomes" id="UP000292082">
    <property type="component" value="Unassembled WGS sequence"/>
</dbReference>
<dbReference type="EMBL" id="ML143425">
    <property type="protein sequence ID" value="TBU28036.1"/>
    <property type="molecule type" value="Genomic_DNA"/>
</dbReference>
<evidence type="ECO:0000313" key="2">
    <source>
        <dbReference type="EMBL" id="TBU51771.1"/>
    </source>
</evidence>
<reference evidence="2 3" key="1">
    <citation type="submission" date="2019-01" db="EMBL/GenBank/DDBJ databases">
        <title>Draft genome sequences of three monokaryotic isolates of the white-rot basidiomycete fungus Dichomitus squalens.</title>
        <authorList>
            <consortium name="DOE Joint Genome Institute"/>
            <person name="Lopez S.C."/>
            <person name="Andreopoulos B."/>
            <person name="Pangilinan J."/>
            <person name="Lipzen A."/>
            <person name="Riley R."/>
            <person name="Ahrendt S."/>
            <person name="Ng V."/>
            <person name="Barry K."/>
            <person name="Daum C."/>
            <person name="Grigoriev I.V."/>
            <person name="Hilden K.S."/>
            <person name="Makela M.R."/>
            <person name="de Vries R.P."/>
        </authorList>
    </citation>
    <scope>NUCLEOTIDE SEQUENCE [LARGE SCALE GENOMIC DNA]</scope>
    <source>
        <strain evidence="2 3">CBS 464.89</strain>
        <strain evidence="1">OM18370.1</strain>
    </source>
</reference>
<gene>
    <name evidence="2" type="ORF">BD310DRAFT_962937</name>
    <name evidence="1" type="ORF">BD311DRAFT_778498</name>
</gene>
<evidence type="ECO:0000313" key="3">
    <source>
        <dbReference type="Proteomes" id="UP000292082"/>
    </source>
</evidence>